<comment type="caution">
    <text evidence="12">The sequence shown here is derived from an EMBL/GenBank/DDBJ whole genome shotgun (WGS) entry which is preliminary data.</text>
</comment>
<evidence type="ECO:0000256" key="8">
    <source>
        <dbReference type="ARBA" id="ARBA00048668"/>
    </source>
</evidence>
<proteinExistence type="inferred from homology"/>
<dbReference type="InterPro" id="IPR006405">
    <property type="entry name" value="Nic_PRibTrfase_pncB"/>
</dbReference>
<dbReference type="InterPro" id="IPR013785">
    <property type="entry name" value="Aldolase_TIM"/>
</dbReference>
<keyword evidence="4" id="KW-0597">Phosphoprotein</keyword>
<dbReference type="InterPro" id="IPR036068">
    <property type="entry name" value="Nicotinate_pribotase-like_C"/>
</dbReference>
<keyword evidence="12" id="KW-0328">Glycosyltransferase</keyword>
<dbReference type="NCBIfam" id="TIGR01513">
    <property type="entry name" value="NAPRTase_put"/>
    <property type="match status" value="1"/>
</dbReference>
<reference evidence="12 13" key="1">
    <citation type="submission" date="2018-11" db="EMBL/GenBank/DDBJ databases">
        <title>The Potential of Streptomyces as Biocontrol Agents against the Tomato grey mould, Botrytis cinerea (Gray mold) Frontiers in Microbiology.</title>
        <authorList>
            <person name="Li D."/>
        </authorList>
    </citation>
    <scope>NUCLEOTIDE SEQUENCE [LARGE SCALE GENOMIC DNA]</scope>
    <source>
        <strain evidence="12 13">NEAU-LD23</strain>
    </source>
</reference>
<dbReference type="RefSeq" id="WP_123104967.1">
    <property type="nucleotide sequence ID" value="NZ_RIBZ01000331.1"/>
</dbReference>
<dbReference type="GO" id="GO:0034355">
    <property type="term" value="P:NAD+ biosynthetic process via the salvage pathway"/>
    <property type="evidence" value="ECO:0007669"/>
    <property type="project" value="TreeGrafter"/>
</dbReference>
<dbReference type="Pfam" id="PF17767">
    <property type="entry name" value="NAPRTase_N"/>
    <property type="match status" value="1"/>
</dbReference>
<dbReference type="PANTHER" id="PTHR11098">
    <property type="entry name" value="NICOTINATE PHOSPHORIBOSYLTRANSFERASE"/>
    <property type="match status" value="1"/>
</dbReference>
<evidence type="ECO:0000256" key="1">
    <source>
        <dbReference type="ARBA" id="ARBA00004952"/>
    </source>
</evidence>
<name>A0A3M8VJ25_9ACTN</name>
<evidence type="ECO:0000259" key="11">
    <source>
        <dbReference type="Pfam" id="PF17767"/>
    </source>
</evidence>
<sequence length="444" mass="46866">MDTADLGLPVDVPSTALFTDRYELTMLQAALRAGTADRRSVFEVFTRRLPGGRRYGVVAGTGRVLDAVENFRFDGGVLDFLAQHRIVDEPTLAWLADFRFRGDIWGYPEGEVYFPGSPIMRVEGTFAEAVLLETVILSILNHDSAVAAAASRMSVAAGGRPLIEMGARRTHELAAVAAARAAYVGGFATTSDLAAGFRYNIPTVGTSAHAFTLLHDSERDAFVAQVDSLGSDTTLLVDTFDVAEAVRTAVEIAGTELGAVRIDSGDLLLLAHRVRQQLDDLGAKGTKIVVTSDLDEYAIASLAAAPVDAYGVGTRLVTGSGHPTCSMVYKLVARAESDAADAPLVPVAKKSMGAKTSIGGRKWAARRLDADGVAEAEVVGSGPVPEALADRTLLVELVRGGEIVAREPLDAARDRHAAARAGLPLSATQLSQGEPVLPTEYLQA</sequence>
<evidence type="ECO:0000259" key="10">
    <source>
        <dbReference type="Pfam" id="PF04095"/>
    </source>
</evidence>
<evidence type="ECO:0000313" key="13">
    <source>
        <dbReference type="Proteomes" id="UP000275401"/>
    </source>
</evidence>
<dbReference type="Pfam" id="PF04095">
    <property type="entry name" value="NAPRTase"/>
    <property type="match status" value="1"/>
</dbReference>
<dbReference type="AlphaFoldDB" id="A0A3M8VJ25"/>
<keyword evidence="7 9" id="KW-0808">Transferase</keyword>
<dbReference type="GO" id="GO:0016757">
    <property type="term" value="F:glycosyltransferase activity"/>
    <property type="evidence" value="ECO:0007669"/>
    <property type="project" value="UniProtKB-KW"/>
</dbReference>
<dbReference type="PANTHER" id="PTHR11098:SF8">
    <property type="entry name" value="NICOTINATE PHOSPHORIBOSYLTRANSFERASE PNCB1"/>
    <property type="match status" value="1"/>
</dbReference>
<evidence type="ECO:0000256" key="9">
    <source>
        <dbReference type="RuleBase" id="RU365100"/>
    </source>
</evidence>
<dbReference type="NCBIfam" id="NF009131">
    <property type="entry name" value="PRK12484.1"/>
    <property type="match status" value="1"/>
</dbReference>
<dbReference type="UniPathway" id="UPA00253">
    <property type="reaction ID" value="UER00457"/>
</dbReference>
<dbReference type="SUPFAM" id="SSF51690">
    <property type="entry name" value="Nicotinate/Quinolinate PRTase C-terminal domain-like"/>
    <property type="match status" value="1"/>
</dbReference>
<feature type="domain" description="Nicotinate phosphoribosyltransferase N-terminal" evidence="11">
    <location>
        <begin position="17"/>
        <end position="141"/>
    </location>
</feature>
<evidence type="ECO:0000313" key="12">
    <source>
        <dbReference type="EMBL" id="RNG17662.1"/>
    </source>
</evidence>
<dbReference type="NCBIfam" id="NF006698">
    <property type="entry name" value="PRK09243.1-5"/>
    <property type="match status" value="1"/>
</dbReference>
<dbReference type="Gene3D" id="3.20.20.70">
    <property type="entry name" value="Aldolase class I"/>
    <property type="match status" value="1"/>
</dbReference>
<evidence type="ECO:0000256" key="6">
    <source>
        <dbReference type="ARBA" id="ARBA00022642"/>
    </source>
</evidence>
<evidence type="ECO:0000256" key="2">
    <source>
        <dbReference type="ARBA" id="ARBA00010897"/>
    </source>
</evidence>
<feature type="domain" description="Nicotinate/nicotinamide phosphoribosyltransferase" evidence="10">
    <location>
        <begin position="163"/>
        <end position="331"/>
    </location>
</feature>
<evidence type="ECO:0000256" key="7">
    <source>
        <dbReference type="ARBA" id="ARBA00022679"/>
    </source>
</evidence>
<comment type="PTM">
    <text evidence="9">Transiently phosphorylated on a His residue during the reaction cycle. Phosphorylation strongly increases the affinity for substrates and increases the rate of nicotinate D-ribonucleotide production. Dephosphorylation regenerates the low-affinity form of the enzyme, leading to product release.</text>
</comment>
<dbReference type="GO" id="GO:0005829">
    <property type="term" value="C:cytosol"/>
    <property type="evidence" value="ECO:0007669"/>
    <property type="project" value="TreeGrafter"/>
</dbReference>
<gene>
    <name evidence="12" type="ORF">EEJ42_30080</name>
</gene>
<comment type="pathway">
    <text evidence="1 9">Cofactor biosynthesis; NAD(+) biosynthesis; nicotinate D-ribonucleotide from nicotinate: step 1/1.</text>
</comment>
<dbReference type="SUPFAM" id="SSF54675">
    <property type="entry name" value="Nicotinate/Quinolinate PRTase N-terminal domain-like"/>
    <property type="match status" value="1"/>
</dbReference>
<evidence type="ECO:0000256" key="3">
    <source>
        <dbReference type="ARBA" id="ARBA00013236"/>
    </source>
</evidence>
<evidence type="ECO:0000256" key="5">
    <source>
        <dbReference type="ARBA" id="ARBA00022598"/>
    </source>
</evidence>
<dbReference type="InterPro" id="IPR007229">
    <property type="entry name" value="Nic_PRibTrfase-Fam"/>
</dbReference>
<dbReference type="InterPro" id="IPR040727">
    <property type="entry name" value="NAPRTase_N"/>
</dbReference>
<keyword evidence="13" id="KW-1185">Reference proteome</keyword>
<dbReference type="InterPro" id="IPR041525">
    <property type="entry name" value="N/Namide_PRibTrfase"/>
</dbReference>
<dbReference type="PIRSF" id="PIRSF000484">
    <property type="entry name" value="NAPRT"/>
    <property type="match status" value="1"/>
</dbReference>
<dbReference type="EMBL" id="RIBZ01000331">
    <property type="protein sequence ID" value="RNG17662.1"/>
    <property type="molecule type" value="Genomic_DNA"/>
</dbReference>
<organism evidence="12 13">
    <name type="scientific">Streptomyces botrytidirepellens</name>
    <dbReference type="NCBI Taxonomy" id="2486417"/>
    <lineage>
        <taxon>Bacteria</taxon>
        <taxon>Bacillati</taxon>
        <taxon>Actinomycetota</taxon>
        <taxon>Actinomycetes</taxon>
        <taxon>Kitasatosporales</taxon>
        <taxon>Streptomycetaceae</taxon>
        <taxon>Streptomyces</taxon>
    </lineage>
</organism>
<dbReference type="EC" id="6.3.4.21" evidence="3 9"/>
<protein>
    <recommendedName>
        <fullName evidence="3 9">Nicotinate phosphoribosyltransferase</fullName>
        <ecNumber evidence="3 9">6.3.4.21</ecNumber>
    </recommendedName>
</protein>
<comment type="catalytic activity">
    <reaction evidence="8 9">
        <text>5-phospho-alpha-D-ribose 1-diphosphate + nicotinate + ATP + H2O = nicotinate beta-D-ribonucleotide + ADP + phosphate + diphosphate</text>
        <dbReference type="Rhea" id="RHEA:36163"/>
        <dbReference type="ChEBI" id="CHEBI:15377"/>
        <dbReference type="ChEBI" id="CHEBI:30616"/>
        <dbReference type="ChEBI" id="CHEBI:32544"/>
        <dbReference type="ChEBI" id="CHEBI:33019"/>
        <dbReference type="ChEBI" id="CHEBI:43474"/>
        <dbReference type="ChEBI" id="CHEBI:57502"/>
        <dbReference type="ChEBI" id="CHEBI:58017"/>
        <dbReference type="ChEBI" id="CHEBI:456216"/>
        <dbReference type="EC" id="6.3.4.21"/>
    </reaction>
</comment>
<dbReference type="Gene3D" id="3.20.140.10">
    <property type="entry name" value="nicotinate phosphoribosyltransferase"/>
    <property type="match status" value="1"/>
</dbReference>
<keyword evidence="6 9" id="KW-0662">Pyridine nucleotide biosynthesis</keyword>
<dbReference type="Proteomes" id="UP000275401">
    <property type="component" value="Unassembled WGS sequence"/>
</dbReference>
<dbReference type="GO" id="GO:0004516">
    <property type="term" value="F:nicotinate phosphoribosyltransferase activity"/>
    <property type="evidence" value="ECO:0007669"/>
    <property type="project" value="UniProtKB-UniRule"/>
</dbReference>
<accession>A0A3M8VJ25</accession>
<evidence type="ECO:0000256" key="4">
    <source>
        <dbReference type="ARBA" id="ARBA00022553"/>
    </source>
</evidence>
<keyword evidence="5 9" id="KW-0436">Ligase</keyword>
<comment type="similarity">
    <text evidence="2 9">Belongs to the NAPRTase family.</text>
</comment>
<comment type="function">
    <text evidence="9">Catalyzes the first step in the biosynthesis of NAD from nicotinic acid, the ATP-dependent synthesis of beta-nicotinate D-ribonucleotide from nicotinate and 5-phospho-D-ribose 1-phosphate.</text>
</comment>
<dbReference type="CDD" id="cd01570">
    <property type="entry name" value="NAPRTase_A"/>
    <property type="match status" value="1"/>
</dbReference>